<name>A0A8J2JGM0_9HEXA</name>
<keyword evidence="2" id="KW-1185">Reference proteome</keyword>
<evidence type="ECO:0000313" key="2">
    <source>
        <dbReference type="Proteomes" id="UP000708208"/>
    </source>
</evidence>
<dbReference type="EMBL" id="CAJVCH010047190">
    <property type="protein sequence ID" value="CAG7717597.1"/>
    <property type="molecule type" value="Genomic_DNA"/>
</dbReference>
<gene>
    <name evidence="1" type="ORF">AFUS01_LOCUS7051</name>
</gene>
<organism evidence="1 2">
    <name type="scientific">Allacma fusca</name>
    <dbReference type="NCBI Taxonomy" id="39272"/>
    <lineage>
        <taxon>Eukaryota</taxon>
        <taxon>Metazoa</taxon>
        <taxon>Ecdysozoa</taxon>
        <taxon>Arthropoda</taxon>
        <taxon>Hexapoda</taxon>
        <taxon>Collembola</taxon>
        <taxon>Symphypleona</taxon>
        <taxon>Sminthuridae</taxon>
        <taxon>Allacma</taxon>
    </lineage>
</organism>
<sequence length="74" mass="8610">TENLHTDITRSLVKSLPRMCRASNNQDRCGTWHESDSKGQDLKWLTLFNMFHSPPSLHIFAHHSSFFFHTGILK</sequence>
<dbReference type="AlphaFoldDB" id="A0A8J2JGM0"/>
<evidence type="ECO:0000313" key="1">
    <source>
        <dbReference type="EMBL" id="CAG7717597.1"/>
    </source>
</evidence>
<accession>A0A8J2JGM0</accession>
<comment type="caution">
    <text evidence="1">The sequence shown here is derived from an EMBL/GenBank/DDBJ whole genome shotgun (WGS) entry which is preliminary data.</text>
</comment>
<feature type="non-terminal residue" evidence="1">
    <location>
        <position position="1"/>
    </location>
</feature>
<dbReference type="Proteomes" id="UP000708208">
    <property type="component" value="Unassembled WGS sequence"/>
</dbReference>
<reference evidence="1" key="1">
    <citation type="submission" date="2021-06" db="EMBL/GenBank/DDBJ databases">
        <authorList>
            <person name="Hodson N. C."/>
            <person name="Mongue J. A."/>
            <person name="Jaron S. K."/>
        </authorList>
    </citation>
    <scope>NUCLEOTIDE SEQUENCE</scope>
</reference>
<proteinExistence type="predicted"/>
<protein>
    <submittedName>
        <fullName evidence="1">Uncharacterized protein</fullName>
    </submittedName>
</protein>